<keyword evidence="2" id="KW-1185">Reference proteome</keyword>
<dbReference type="EMBL" id="JACEIK010000867">
    <property type="protein sequence ID" value="MCD7463135.1"/>
    <property type="molecule type" value="Genomic_DNA"/>
</dbReference>
<proteinExistence type="predicted"/>
<evidence type="ECO:0000313" key="1">
    <source>
        <dbReference type="EMBL" id="MCD7463135.1"/>
    </source>
</evidence>
<protein>
    <submittedName>
        <fullName evidence="1">Uncharacterized protein</fullName>
    </submittedName>
</protein>
<evidence type="ECO:0000313" key="2">
    <source>
        <dbReference type="Proteomes" id="UP000823775"/>
    </source>
</evidence>
<feature type="non-terminal residue" evidence="1">
    <location>
        <position position="1"/>
    </location>
</feature>
<organism evidence="1 2">
    <name type="scientific">Datura stramonium</name>
    <name type="common">Jimsonweed</name>
    <name type="synonym">Common thornapple</name>
    <dbReference type="NCBI Taxonomy" id="4076"/>
    <lineage>
        <taxon>Eukaryota</taxon>
        <taxon>Viridiplantae</taxon>
        <taxon>Streptophyta</taxon>
        <taxon>Embryophyta</taxon>
        <taxon>Tracheophyta</taxon>
        <taxon>Spermatophyta</taxon>
        <taxon>Magnoliopsida</taxon>
        <taxon>eudicotyledons</taxon>
        <taxon>Gunneridae</taxon>
        <taxon>Pentapetalae</taxon>
        <taxon>asterids</taxon>
        <taxon>lamiids</taxon>
        <taxon>Solanales</taxon>
        <taxon>Solanaceae</taxon>
        <taxon>Solanoideae</taxon>
        <taxon>Datureae</taxon>
        <taxon>Datura</taxon>
    </lineage>
</organism>
<gene>
    <name evidence="1" type="ORF">HAX54_050019</name>
</gene>
<comment type="caution">
    <text evidence="1">The sequence shown here is derived from an EMBL/GenBank/DDBJ whole genome shotgun (WGS) entry which is preliminary data.</text>
</comment>
<dbReference type="Proteomes" id="UP000823775">
    <property type="component" value="Unassembled WGS sequence"/>
</dbReference>
<accession>A0ABS8SWM3</accession>
<name>A0ABS8SWM3_DATST</name>
<sequence length="73" mass="8142">ALRKSSPTGGVKKPDRYRHSIVVLSEDDITSRSSDLIDSSFCVCLCFQTDLHFQVHAVLVLQEVSETSSNWAM</sequence>
<reference evidence="1 2" key="1">
    <citation type="journal article" date="2021" name="BMC Genomics">
        <title>Datura genome reveals duplications of psychoactive alkaloid biosynthetic genes and high mutation rate following tissue culture.</title>
        <authorList>
            <person name="Rajewski A."/>
            <person name="Carter-House D."/>
            <person name="Stajich J."/>
            <person name="Litt A."/>
        </authorList>
    </citation>
    <scope>NUCLEOTIDE SEQUENCE [LARGE SCALE GENOMIC DNA]</scope>
    <source>
        <strain evidence="1">AR-01</strain>
    </source>
</reference>